<reference evidence="1 2" key="1">
    <citation type="journal article" date="2019" name="Genome Biol. Evol.">
        <title>Insights into the evolution of the New World diploid cottons (Gossypium, subgenus Houzingenia) based on genome sequencing.</title>
        <authorList>
            <person name="Grover C.E."/>
            <person name="Arick M.A. 2nd"/>
            <person name="Thrash A."/>
            <person name="Conover J.L."/>
            <person name="Sanders W.S."/>
            <person name="Peterson D.G."/>
            <person name="Frelichowski J.E."/>
            <person name="Scheffler J.A."/>
            <person name="Scheffler B.E."/>
            <person name="Wendel J.F."/>
        </authorList>
    </citation>
    <scope>NUCLEOTIDE SEQUENCE [LARGE SCALE GENOMIC DNA]</scope>
    <source>
        <strain evidence="1">1</strain>
        <tissue evidence="1">Leaf</tissue>
    </source>
</reference>
<dbReference type="OrthoDB" id="1000481at2759"/>
<proteinExistence type="predicted"/>
<protein>
    <submittedName>
        <fullName evidence="1">Uncharacterized protein</fullName>
    </submittedName>
</protein>
<comment type="caution">
    <text evidence="1">The sequence shown here is derived from an EMBL/GenBank/DDBJ whole genome shotgun (WGS) entry which is preliminary data.</text>
</comment>
<dbReference type="AlphaFoldDB" id="A0A7J9KQG3"/>
<name>A0A7J9KQG3_GOSSC</name>
<gene>
    <name evidence="1" type="ORF">Goshw_006382</name>
</gene>
<sequence>MQSMMIAKKICDEIERLARTFIYGTTNGMMKMSLIGWDSVSQPKDHGGLDQNTGWMVLYLTASRGVEAHFFGSHSLKSKASCVKTSYGQLTWLPDEIIGHIKGIPPPHPFKGPGRLS</sequence>
<dbReference type="EMBL" id="JABFAF010000002">
    <property type="protein sequence ID" value="MBA0848732.1"/>
    <property type="molecule type" value="Genomic_DNA"/>
</dbReference>
<keyword evidence="2" id="KW-1185">Reference proteome</keyword>
<accession>A0A7J9KQG3</accession>
<evidence type="ECO:0000313" key="1">
    <source>
        <dbReference type="EMBL" id="MBA0848732.1"/>
    </source>
</evidence>
<organism evidence="1 2">
    <name type="scientific">Gossypium schwendimanii</name>
    <name type="common">Cotton</name>
    <dbReference type="NCBI Taxonomy" id="34291"/>
    <lineage>
        <taxon>Eukaryota</taxon>
        <taxon>Viridiplantae</taxon>
        <taxon>Streptophyta</taxon>
        <taxon>Embryophyta</taxon>
        <taxon>Tracheophyta</taxon>
        <taxon>Spermatophyta</taxon>
        <taxon>Magnoliopsida</taxon>
        <taxon>eudicotyledons</taxon>
        <taxon>Gunneridae</taxon>
        <taxon>Pentapetalae</taxon>
        <taxon>rosids</taxon>
        <taxon>malvids</taxon>
        <taxon>Malvales</taxon>
        <taxon>Malvaceae</taxon>
        <taxon>Malvoideae</taxon>
        <taxon>Gossypium</taxon>
    </lineage>
</organism>
<evidence type="ECO:0000313" key="2">
    <source>
        <dbReference type="Proteomes" id="UP000593576"/>
    </source>
</evidence>
<dbReference type="Proteomes" id="UP000593576">
    <property type="component" value="Unassembled WGS sequence"/>
</dbReference>